<dbReference type="Gene3D" id="2.150.10.10">
    <property type="entry name" value="Serralysin-like metalloprotease, C-terminal"/>
    <property type="match status" value="1"/>
</dbReference>
<evidence type="ECO:0000256" key="2">
    <source>
        <dbReference type="SAM" id="SignalP"/>
    </source>
</evidence>
<dbReference type="InterPro" id="IPR011049">
    <property type="entry name" value="Serralysin-like_metalloprot_C"/>
</dbReference>
<reference evidence="3 4" key="1">
    <citation type="journal article" date="2018" name="Antonie Van Leeuwenhoek">
        <title>Larkinella terrae sp. nov., isolated from soil on Jeju Island, South Korea.</title>
        <authorList>
            <person name="Ten L.N."/>
            <person name="Jeon J."/>
            <person name="Park S.J."/>
            <person name="Park S."/>
            <person name="Lee S.Y."/>
            <person name="Kim M.K."/>
            <person name="Jung H.Y."/>
        </authorList>
    </citation>
    <scope>NUCLEOTIDE SEQUENCE [LARGE SCALE GENOMIC DNA]</scope>
    <source>
        <strain evidence="3 4">KCTC 52001</strain>
    </source>
</reference>
<evidence type="ECO:0000313" key="3">
    <source>
        <dbReference type="EMBL" id="MRS64080.1"/>
    </source>
</evidence>
<protein>
    <recommendedName>
        <fullName evidence="5">TMF family protein</fullName>
    </recommendedName>
</protein>
<keyword evidence="4" id="KW-1185">Reference proteome</keyword>
<dbReference type="RefSeq" id="WP_154177449.1">
    <property type="nucleotide sequence ID" value="NZ_WJXZ01000014.1"/>
</dbReference>
<gene>
    <name evidence="3" type="ORF">GJJ30_22475</name>
</gene>
<accession>A0A7K0EQJ6</accession>
<dbReference type="AlphaFoldDB" id="A0A7K0EQJ6"/>
<name>A0A7K0EQJ6_9BACT</name>
<feature type="signal peptide" evidence="2">
    <location>
        <begin position="1"/>
        <end position="19"/>
    </location>
</feature>
<evidence type="ECO:0000313" key="4">
    <source>
        <dbReference type="Proteomes" id="UP000441754"/>
    </source>
</evidence>
<evidence type="ECO:0008006" key="5">
    <source>
        <dbReference type="Google" id="ProtNLM"/>
    </source>
</evidence>
<proteinExistence type="predicted"/>
<dbReference type="EMBL" id="WJXZ01000014">
    <property type="protein sequence ID" value="MRS64080.1"/>
    <property type="molecule type" value="Genomic_DNA"/>
</dbReference>
<feature type="chain" id="PRO_5029650637" description="TMF family protein" evidence="2">
    <location>
        <begin position="20"/>
        <end position="544"/>
    </location>
</feature>
<keyword evidence="2" id="KW-0732">Signal</keyword>
<sequence length="544" mass="57360">MRKPHYLYLLALLPTGLLAQGNYVANKSNSNSPGTYNTLVGPGAGAAGPITSDRNTITGYNAGLVLTSGSWNTFNGVDAGRFTTTGFANTFIGKESGLYNTNGSSNTFVGALSGYSNTSGVVNTFVGYQSGYANTSGAYNNFFGYGAGHGTTTGNANIYIGHMAGYLSTVGRYNVFMGYQSGYNNNTGYENTFIGFETGKGNTVGNDNVFLGHQAGYNNTMGDANVFTGVAAGYGNTSGKFNVSNGHYAGFVNKTGSQNTAVGYQAGYTNQSSSNTFVGYQAGSNSVTGSNNTFVGQNANVPAETNLSNVTVLGYNAKATASNSVILGNDANVGIGNTAPGNKLEITPIGINQSGLRFTNLTSNSPASVLKQTKFLTVNDKGDVVLGSLNSTARESAESALWQVSGNHLQNANEGGVIIGSGVGKTPAGYRLYVAEGILTEKVKVAVKSTDDWSDKVFEKGYKLKSLAEVEQHIHQTGHLPSVPSAAEVVEKGIDLGKMDAKLLEKIEELTLYLIEQRKELEAVREQNKQLKERMTVLEGRRKR</sequence>
<dbReference type="Proteomes" id="UP000441754">
    <property type="component" value="Unassembled WGS sequence"/>
</dbReference>
<keyword evidence="1" id="KW-0175">Coiled coil</keyword>
<organism evidence="3 4">
    <name type="scientific">Larkinella terrae</name>
    <dbReference type="NCBI Taxonomy" id="2025311"/>
    <lineage>
        <taxon>Bacteria</taxon>
        <taxon>Pseudomonadati</taxon>
        <taxon>Bacteroidota</taxon>
        <taxon>Cytophagia</taxon>
        <taxon>Cytophagales</taxon>
        <taxon>Spirosomataceae</taxon>
        <taxon>Larkinella</taxon>
    </lineage>
</organism>
<feature type="coiled-coil region" evidence="1">
    <location>
        <begin position="507"/>
        <end position="541"/>
    </location>
</feature>
<dbReference type="OrthoDB" id="1163828at2"/>
<comment type="caution">
    <text evidence="3">The sequence shown here is derived from an EMBL/GenBank/DDBJ whole genome shotgun (WGS) entry which is preliminary data.</text>
</comment>
<evidence type="ECO:0000256" key="1">
    <source>
        <dbReference type="SAM" id="Coils"/>
    </source>
</evidence>